<keyword evidence="4" id="KW-1185">Reference proteome</keyword>
<keyword evidence="3" id="KW-0378">Hydrolase</keyword>
<evidence type="ECO:0000256" key="2">
    <source>
        <dbReference type="SAM" id="SignalP"/>
    </source>
</evidence>
<protein>
    <submittedName>
        <fullName evidence="3">Carboxypeptidase regulatory-like domain-containing protein</fullName>
    </submittedName>
</protein>
<dbReference type="OrthoDB" id="939978at2"/>
<organism evidence="3 4">
    <name type="scientific">Larkinella rosea</name>
    <dbReference type="NCBI Taxonomy" id="2025312"/>
    <lineage>
        <taxon>Bacteria</taxon>
        <taxon>Pseudomonadati</taxon>
        <taxon>Bacteroidota</taxon>
        <taxon>Cytophagia</taxon>
        <taxon>Cytophagales</taxon>
        <taxon>Spirosomataceae</taxon>
        <taxon>Larkinella</taxon>
    </lineage>
</organism>
<name>A0A3P1C483_9BACT</name>
<dbReference type="InterPro" id="IPR008969">
    <property type="entry name" value="CarboxyPept-like_regulatory"/>
</dbReference>
<evidence type="ECO:0000313" key="4">
    <source>
        <dbReference type="Proteomes" id="UP000271925"/>
    </source>
</evidence>
<gene>
    <name evidence="3" type="ORF">EHT25_02300</name>
</gene>
<dbReference type="SUPFAM" id="SSF49464">
    <property type="entry name" value="Carboxypeptidase regulatory domain-like"/>
    <property type="match status" value="1"/>
</dbReference>
<dbReference type="EMBL" id="RQJO01000007">
    <property type="protein sequence ID" value="RRB07896.1"/>
    <property type="molecule type" value="Genomic_DNA"/>
</dbReference>
<feature type="chain" id="PRO_5018209643" evidence="2">
    <location>
        <begin position="27"/>
        <end position="264"/>
    </location>
</feature>
<dbReference type="Proteomes" id="UP000271925">
    <property type="component" value="Unassembled WGS sequence"/>
</dbReference>
<dbReference type="GO" id="GO:0004180">
    <property type="term" value="F:carboxypeptidase activity"/>
    <property type="evidence" value="ECO:0007669"/>
    <property type="project" value="UniProtKB-KW"/>
</dbReference>
<accession>A0A3P1C483</accession>
<evidence type="ECO:0000313" key="3">
    <source>
        <dbReference type="EMBL" id="RRB07896.1"/>
    </source>
</evidence>
<dbReference type="PROSITE" id="PS51257">
    <property type="entry name" value="PROKAR_LIPOPROTEIN"/>
    <property type="match status" value="1"/>
</dbReference>
<keyword evidence="2" id="KW-0732">Signal</keyword>
<reference evidence="3 4" key="1">
    <citation type="submission" date="2018-11" db="EMBL/GenBank/DDBJ databases">
        <authorList>
            <person name="Zhou Z."/>
            <person name="Wang G."/>
        </authorList>
    </citation>
    <scope>NUCLEOTIDE SEQUENCE [LARGE SCALE GENOMIC DNA]</scope>
    <source>
        <strain evidence="3 4">KCTC52004</strain>
    </source>
</reference>
<proteinExistence type="predicted"/>
<feature type="region of interest" description="Disordered" evidence="1">
    <location>
        <begin position="26"/>
        <end position="60"/>
    </location>
</feature>
<sequence length="264" mass="29030">MLTVIPRLGCAALILMGCLTSMTSCKSNSPGPEAENPGGSSQGKSGYLLGKVTDPQGNPLPRATVYTENDVFKGRGVETSSSSDGTYKIQLVKDLGQWNVRGYILKQYNGKVYKIQLDPENPDSFTEDEKPVRNFQWKLTGHIPDLSLDLYYGGTMELFRDPNVINLNDTENIEFTLKPVGTLIDGSTGKTLKVQAKKRAYAIKDIPLGRYSVTAIYKPTGEQLQVCDAWGDDYVYKPSVTMDFLGTESAVRSNSMGIGFTNRK</sequence>
<evidence type="ECO:0000256" key="1">
    <source>
        <dbReference type="SAM" id="MobiDB-lite"/>
    </source>
</evidence>
<keyword evidence="3" id="KW-0121">Carboxypeptidase</keyword>
<dbReference type="AlphaFoldDB" id="A0A3P1C483"/>
<comment type="caution">
    <text evidence="3">The sequence shown here is derived from an EMBL/GenBank/DDBJ whole genome shotgun (WGS) entry which is preliminary data.</text>
</comment>
<keyword evidence="3" id="KW-0645">Protease</keyword>
<feature type="signal peptide" evidence="2">
    <location>
        <begin position="1"/>
        <end position="26"/>
    </location>
</feature>